<reference evidence="2" key="1">
    <citation type="journal article" date="2019" name="Int. J. Syst. Evol. Microbiol.">
        <title>The Global Catalogue of Microorganisms (GCM) 10K type strain sequencing project: providing services to taxonomists for standard genome sequencing and annotation.</title>
        <authorList>
            <consortium name="The Broad Institute Genomics Platform"/>
            <consortium name="The Broad Institute Genome Sequencing Center for Infectious Disease"/>
            <person name="Wu L."/>
            <person name="Ma J."/>
        </authorList>
    </citation>
    <scope>NUCLEOTIDE SEQUENCE [LARGE SCALE GENOMIC DNA]</scope>
    <source>
        <strain evidence="2">CGMCC 1.15419</strain>
    </source>
</reference>
<evidence type="ECO:0000313" key="1">
    <source>
        <dbReference type="EMBL" id="GGF65814.1"/>
    </source>
</evidence>
<proteinExistence type="predicted"/>
<dbReference type="Proteomes" id="UP000640509">
    <property type="component" value="Unassembled WGS sequence"/>
</dbReference>
<keyword evidence="2" id="KW-1185">Reference proteome</keyword>
<organism evidence="1 2">
    <name type="scientific">Paracoccus acridae</name>
    <dbReference type="NCBI Taxonomy" id="1795310"/>
    <lineage>
        <taxon>Bacteria</taxon>
        <taxon>Pseudomonadati</taxon>
        <taxon>Pseudomonadota</taxon>
        <taxon>Alphaproteobacteria</taxon>
        <taxon>Rhodobacterales</taxon>
        <taxon>Paracoccaceae</taxon>
        <taxon>Paracoccus</taxon>
    </lineage>
</organism>
<name>A0ABQ1VHL4_9RHOB</name>
<evidence type="ECO:0000313" key="2">
    <source>
        <dbReference type="Proteomes" id="UP000640509"/>
    </source>
</evidence>
<dbReference type="EMBL" id="BMIV01000005">
    <property type="protein sequence ID" value="GGF65814.1"/>
    <property type="molecule type" value="Genomic_DNA"/>
</dbReference>
<dbReference type="RefSeq" id="WP_188714709.1">
    <property type="nucleotide sequence ID" value="NZ_BMIV01000005.1"/>
</dbReference>
<comment type="caution">
    <text evidence="1">The sequence shown here is derived from an EMBL/GenBank/DDBJ whole genome shotgun (WGS) entry which is preliminary data.</text>
</comment>
<accession>A0ABQ1VHL4</accession>
<sequence>MARLYRDHVQSFAHQVTTDVLGNVSAVINPDSAFRFMYAGHLGRLDLGKGPGISQGGAIPSRWSSTC</sequence>
<gene>
    <name evidence="1" type="ORF">GCM10011402_17440</name>
</gene>
<protein>
    <submittedName>
        <fullName evidence="1">Uncharacterized protein</fullName>
    </submittedName>
</protein>